<accession>X1V4P6</accession>
<sequence length="100" mass="10699">MGMAKKMRAAFQSLKNLLGNLLTKYDVPYLVDSASCLPVIGLSPKDIGADVMVWSMDKAARAPISGLIVGKEEIMVPVRKSLGLGGQRHGEVSSHSKALF</sequence>
<protein>
    <recommendedName>
        <fullName evidence="2">Aminotransferase class V domain-containing protein</fullName>
    </recommendedName>
</protein>
<dbReference type="Gene3D" id="3.40.640.10">
    <property type="entry name" value="Type I PLP-dependent aspartate aminotransferase-like (Major domain)"/>
    <property type="match status" value="1"/>
</dbReference>
<organism evidence="1">
    <name type="scientific">marine sediment metagenome</name>
    <dbReference type="NCBI Taxonomy" id="412755"/>
    <lineage>
        <taxon>unclassified sequences</taxon>
        <taxon>metagenomes</taxon>
        <taxon>ecological metagenomes</taxon>
    </lineage>
</organism>
<proteinExistence type="predicted"/>
<comment type="caution">
    <text evidence="1">The sequence shown here is derived from an EMBL/GenBank/DDBJ whole genome shotgun (WGS) entry which is preliminary data.</text>
</comment>
<dbReference type="SUPFAM" id="SSF53383">
    <property type="entry name" value="PLP-dependent transferases"/>
    <property type="match status" value="1"/>
</dbReference>
<dbReference type="InterPro" id="IPR015421">
    <property type="entry name" value="PyrdxlP-dep_Trfase_major"/>
</dbReference>
<name>X1V4P6_9ZZZZ</name>
<dbReference type="AlphaFoldDB" id="X1V4P6"/>
<feature type="non-terminal residue" evidence="1">
    <location>
        <position position="100"/>
    </location>
</feature>
<gene>
    <name evidence="1" type="ORF">S12H4_59413</name>
</gene>
<reference evidence="1" key="1">
    <citation type="journal article" date="2014" name="Front. Microbiol.">
        <title>High frequency of phylogenetically diverse reductive dehalogenase-homologous genes in deep subseafloor sedimentary metagenomes.</title>
        <authorList>
            <person name="Kawai M."/>
            <person name="Futagami T."/>
            <person name="Toyoda A."/>
            <person name="Takaki Y."/>
            <person name="Nishi S."/>
            <person name="Hori S."/>
            <person name="Arai W."/>
            <person name="Tsubouchi T."/>
            <person name="Morono Y."/>
            <person name="Uchiyama I."/>
            <person name="Ito T."/>
            <person name="Fujiyama A."/>
            <person name="Inagaki F."/>
            <person name="Takami H."/>
        </authorList>
    </citation>
    <scope>NUCLEOTIDE SEQUENCE</scope>
    <source>
        <strain evidence="1">Expedition CK06-06</strain>
    </source>
</reference>
<evidence type="ECO:0008006" key="2">
    <source>
        <dbReference type="Google" id="ProtNLM"/>
    </source>
</evidence>
<dbReference type="InterPro" id="IPR015424">
    <property type="entry name" value="PyrdxlP-dep_Trfase"/>
</dbReference>
<evidence type="ECO:0000313" key="1">
    <source>
        <dbReference type="EMBL" id="GAJ24689.1"/>
    </source>
</evidence>
<dbReference type="EMBL" id="BARW01038820">
    <property type="protein sequence ID" value="GAJ24689.1"/>
    <property type="molecule type" value="Genomic_DNA"/>
</dbReference>